<keyword evidence="4" id="KW-1185">Reference proteome</keyword>
<name>A0AAV2RRF1_MEGNR</name>
<dbReference type="InterPro" id="IPR036719">
    <property type="entry name" value="Neuro-gated_channel_TM_sf"/>
</dbReference>
<evidence type="ECO:0000313" key="4">
    <source>
        <dbReference type="Proteomes" id="UP001497623"/>
    </source>
</evidence>
<dbReference type="Proteomes" id="UP001497623">
    <property type="component" value="Unassembled WGS sequence"/>
</dbReference>
<dbReference type="Gene3D" id="1.20.58.390">
    <property type="entry name" value="Neurotransmitter-gated ion-channel transmembrane domain"/>
    <property type="match status" value="1"/>
</dbReference>
<reference evidence="3 4" key="1">
    <citation type="submission" date="2024-05" db="EMBL/GenBank/DDBJ databases">
        <authorList>
            <person name="Wallberg A."/>
        </authorList>
    </citation>
    <scope>NUCLEOTIDE SEQUENCE [LARGE SCALE GENOMIC DNA]</scope>
</reference>
<sequence>VHFTLSRLPTYILVSTFLPSFMLIVVGYATLFLNASLEQERLTVSLTTMLVLYTLFSNISDLLPKTSYIKMVDIWFLSCIFLIFCIIVFHVTVKNFNRENIVFSISKDKSHFNLDRFDINFLFKLIFPIFTLMLLILFWSIMIFQIYM</sequence>
<dbReference type="GO" id="GO:0099095">
    <property type="term" value="F:ligand-gated monoatomic anion channel activity"/>
    <property type="evidence" value="ECO:0007669"/>
    <property type="project" value="UniProtKB-ARBA"/>
</dbReference>
<evidence type="ECO:0000256" key="1">
    <source>
        <dbReference type="SAM" id="Phobius"/>
    </source>
</evidence>
<dbReference type="EMBL" id="CAXKWB010031085">
    <property type="protein sequence ID" value="CAL4139112.1"/>
    <property type="molecule type" value="Genomic_DNA"/>
</dbReference>
<evidence type="ECO:0000313" key="3">
    <source>
        <dbReference type="EMBL" id="CAL4139112.1"/>
    </source>
</evidence>
<feature type="transmembrane region" description="Helical" evidence="1">
    <location>
        <begin position="12"/>
        <end position="35"/>
    </location>
</feature>
<protein>
    <recommendedName>
        <fullName evidence="2">Neurotransmitter-gated ion-channel transmembrane domain-containing protein</fullName>
    </recommendedName>
</protein>
<feature type="transmembrane region" description="Helical" evidence="1">
    <location>
        <begin position="125"/>
        <end position="147"/>
    </location>
</feature>
<feature type="transmembrane region" description="Helical" evidence="1">
    <location>
        <begin position="42"/>
        <end position="59"/>
    </location>
</feature>
<keyword evidence="1" id="KW-0472">Membrane</keyword>
<comment type="caution">
    <text evidence="3">The sequence shown here is derived from an EMBL/GenBank/DDBJ whole genome shotgun (WGS) entry which is preliminary data.</text>
</comment>
<gene>
    <name evidence="3" type="ORF">MNOR_LOCUS28337</name>
</gene>
<evidence type="ECO:0000259" key="2">
    <source>
        <dbReference type="Pfam" id="PF02932"/>
    </source>
</evidence>
<dbReference type="GO" id="GO:0005254">
    <property type="term" value="F:chloride channel activity"/>
    <property type="evidence" value="ECO:0007669"/>
    <property type="project" value="UniProtKB-ARBA"/>
</dbReference>
<dbReference type="InterPro" id="IPR006201">
    <property type="entry name" value="Neur_channel"/>
</dbReference>
<dbReference type="GO" id="GO:0004888">
    <property type="term" value="F:transmembrane signaling receptor activity"/>
    <property type="evidence" value="ECO:0007669"/>
    <property type="project" value="InterPro"/>
</dbReference>
<keyword evidence="1" id="KW-1133">Transmembrane helix</keyword>
<feature type="domain" description="Neurotransmitter-gated ion-channel transmembrane" evidence="2">
    <location>
        <begin position="17"/>
        <end position="99"/>
    </location>
</feature>
<organism evidence="3 4">
    <name type="scientific">Meganyctiphanes norvegica</name>
    <name type="common">Northern krill</name>
    <name type="synonym">Thysanopoda norvegica</name>
    <dbReference type="NCBI Taxonomy" id="48144"/>
    <lineage>
        <taxon>Eukaryota</taxon>
        <taxon>Metazoa</taxon>
        <taxon>Ecdysozoa</taxon>
        <taxon>Arthropoda</taxon>
        <taxon>Crustacea</taxon>
        <taxon>Multicrustacea</taxon>
        <taxon>Malacostraca</taxon>
        <taxon>Eumalacostraca</taxon>
        <taxon>Eucarida</taxon>
        <taxon>Euphausiacea</taxon>
        <taxon>Euphausiidae</taxon>
        <taxon>Meganyctiphanes</taxon>
    </lineage>
</organism>
<dbReference type="PANTHER" id="PTHR18945">
    <property type="entry name" value="NEUROTRANSMITTER GATED ION CHANNEL"/>
    <property type="match status" value="1"/>
</dbReference>
<feature type="transmembrane region" description="Helical" evidence="1">
    <location>
        <begin position="74"/>
        <end position="93"/>
    </location>
</feature>
<proteinExistence type="predicted"/>
<feature type="non-terminal residue" evidence="3">
    <location>
        <position position="1"/>
    </location>
</feature>
<dbReference type="InterPro" id="IPR006029">
    <property type="entry name" value="Neurotrans-gated_channel_TM"/>
</dbReference>
<dbReference type="SUPFAM" id="SSF90112">
    <property type="entry name" value="Neurotransmitter-gated ion-channel transmembrane pore"/>
    <property type="match status" value="1"/>
</dbReference>
<accession>A0AAV2RRF1</accession>
<dbReference type="GO" id="GO:0005230">
    <property type="term" value="F:extracellular ligand-gated monoatomic ion channel activity"/>
    <property type="evidence" value="ECO:0007669"/>
    <property type="project" value="UniProtKB-ARBA"/>
</dbReference>
<dbReference type="AlphaFoldDB" id="A0AAV2RRF1"/>
<keyword evidence="1" id="KW-0812">Transmembrane</keyword>
<dbReference type="PRINTS" id="PR00253">
    <property type="entry name" value="GABAARECEPTR"/>
</dbReference>
<dbReference type="Pfam" id="PF02932">
    <property type="entry name" value="Neur_chan_memb"/>
    <property type="match status" value="1"/>
</dbReference>
<dbReference type="GO" id="GO:0016020">
    <property type="term" value="C:membrane"/>
    <property type="evidence" value="ECO:0007669"/>
    <property type="project" value="InterPro"/>
</dbReference>
<dbReference type="InterPro" id="IPR006028">
    <property type="entry name" value="GABAA/Glycine_rcpt"/>
</dbReference>
<dbReference type="InterPro" id="IPR038050">
    <property type="entry name" value="Neuro_actylchol_rec"/>
</dbReference>